<dbReference type="Pfam" id="PF14111">
    <property type="entry name" value="DUF4283"/>
    <property type="match status" value="1"/>
</dbReference>
<protein>
    <submittedName>
        <fullName evidence="3">Exo_endo_phos domain-containing protein/DUF4283 domain-containing protein</fullName>
    </submittedName>
</protein>
<feature type="domain" description="DUF4283" evidence="2">
    <location>
        <begin position="27"/>
        <end position="108"/>
    </location>
</feature>
<feature type="region of interest" description="Disordered" evidence="1">
    <location>
        <begin position="224"/>
        <end position="285"/>
    </location>
</feature>
<keyword evidence="4" id="KW-1185">Reference proteome</keyword>
<feature type="non-terminal residue" evidence="3">
    <location>
        <position position="1"/>
    </location>
</feature>
<feature type="non-terminal residue" evidence="3">
    <location>
        <position position="692"/>
    </location>
</feature>
<evidence type="ECO:0000313" key="4">
    <source>
        <dbReference type="Proteomes" id="UP000187406"/>
    </source>
</evidence>
<gene>
    <name evidence="3" type="ORF">CFOL_v3_36027</name>
</gene>
<dbReference type="InterPro" id="IPR036691">
    <property type="entry name" value="Endo/exonu/phosph_ase_sf"/>
</dbReference>
<feature type="compositionally biased region" description="Basic and acidic residues" evidence="1">
    <location>
        <begin position="258"/>
        <end position="270"/>
    </location>
</feature>
<dbReference type="AlphaFoldDB" id="A0A1Q3DJR9"/>
<dbReference type="InterPro" id="IPR025558">
    <property type="entry name" value="DUF4283"/>
</dbReference>
<evidence type="ECO:0000313" key="3">
    <source>
        <dbReference type="EMBL" id="GAV92649.1"/>
    </source>
</evidence>
<sequence>LSFHEPIVENGECIVVPPDEVFEVGVKAWANTLVGYFVGKRIPYKVVKEQFEKKWGKWGRVQVISGANGNFLFKFDSSSSCDLVLSNGPWEVWGAYLALRRWEEGMSLSKDSFSSIPVWVKLANVPPELWTRPGLGYVASALGVPLCMDAATSAGNRLNFARVCVEMKASSSFPNSFKVRRRSGILAEVMVQYVWKPSVCAACRVFDHSSKQCHLVEDKTLPAQANQDIGEQNRPLQEPSSSVEKEQDVQEAAPLSQKVKDPITPHKEPALRPFPLGQNPPEPDFRYVEGSACRVFDHSSKQCHLVEDKTLPAQANQDIGEQNRPLQEPSSSVEKEQDVQGVPSSHGDAILQPKEPPHPPEVTGPSVVPTEAAPLSQKVKDPITPHKEPALRPFPLGQNPPEPDFRYVEGSGLNNPLKQEEVRSFLSANKVAICGLLETRTREDRAQCIVSKICRNWEWISNHLFSELGRIWVVWDPRALSFDVTAMTEQAIHGKVVLGNGTVVHLSFVYGLCDYRSRRDLWKDLIFNYQTIRRAPWLILGDFNASRYPQDQLNGPARVSKAMTDFNACLNSIEVDDIRSVGRFYTWTNKREGRSSVNKKLDRALGNWGWHREFNHSSAHFHNPGVSDHSPISVTMDAPWRSCNKPFKFVNFWVKEERFMVIVNRIWGQKIYGNPLEVVLSKLRNIKRELKL</sequence>
<feature type="compositionally biased region" description="Polar residues" evidence="1">
    <location>
        <begin position="314"/>
        <end position="332"/>
    </location>
</feature>
<accession>A0A1Q3DJR9</accession>
<evidence type="ECO:0000256" key="1">
    <source>
        <dbReference type="SAM" id="MobiDB-lite"/>
    </source>
</evidence>
<name>A0A1Q3DJR9_CEPFO</name>
<dbReference type="InParanoid" id="A0A1Q3DJR9"/>
<dbReference type="Gene3D" id="3.60.10.10">
    <property type="entry name" value="Endonuclease/exonuclease/phosphatase"/>
    <property type="match status" value="1"/>
</dbReference>
<evidence type="ECO:0000259" key="2">
    <source>
        <dbReference type="Pfam" id="PF14111"/>
    </source>
</evidence>
<dbReference type="PANTHER" id="PTHR31286:SF180">
    <property type="entry name" value="OS10G0362600 PROTEIN"/>
    <property type="match status" value="1"/>
</dbReference>
<dbReference type="PANTHER" id="PTHR31286">
    <property type="entry name" value="GLYCINE-RICH CELL WALL STRUCTURAL PROTEIN 1.8-LIKE"/>
    <property type="match status" value="1"/>
</dbReference>
<proteinExistence type="predicted"/>
<comment type="caution">
    <text evidence="3">The sequence shown here is derived from an EMBL/GenBank/DDBJ whole genome shotgun (WGS) entry which is preliminary data.</text>
</comment>
<reference evidence="4" key="1">
    <citation type="submission" date="2016-04" db="EMBL/GenBank/DDBJ databases">
        <title>Cephalotus genome sequencing.</title>
        <authorList>
            <person name="Fukushima K."/>
            <person name="Hasebe M."/>
            <person name="Fang X."/>
        </authorList>
    </citation>
    <scope>NUCLEOTIDE SEQUENCE [LARGE SCALE GENOMIC DNA]</scope>
    <source>
        <strain evidence="4">cv. St1</strain>
    </source>
</reference>
<feature type="compositionally biased region" description="Polar residues" evidence="1">
    <location>
        <begin position="224"/>
        <end position="242"/>
    </location>
</feature>
<feature type="region of interest" description="Disordered" evidence="1">
    <location>
        <begin position="314"/>
        <end position="364"/>
    </location>
</feature>
<dbReference type="OrthoDB" id="997988at2759"/>
<dbReference type="Proteomes" id="UP000187406">
    <property type="component" value="Unassembled WGS sequence"/>
</dbReference>
<dbReference type="SUPFAM" id="SSF56219">
    <property type="entry name" value="DNase I-like"/>
    <property type="match status" value="1"/>
</dbReference>
<dbReference type="InterPro" id="IPR040256">
    <property type="entry name" value="At4g02000-like"/>
</dbReference>
<dbReference type="EMBL" id="BDDD01010957">
    <property type="protein sequence ID" value="GAV92649.1"/>
    <property type="molecule type" value="Genomic_DNA"/>
</dbReference>
<organism evidence="3 4">
    <name type="scientific">Cephalotus follicularis</name>
    <name type="common">Albany pitcher plant</name>
    <dbReference type="NCBI Taxonomy" id="3775"/>
    <lineage>
        <taxon>Eukaryota</taxon>
        <taxon>Viridiplantae</taxon>
        <taxon>Streptophyta</taxon>
        <taxon>Embryophyta</taxon>
        <taxon>Tracheophyta</taxon>
        <taxon>Spermatophyta</taxon>
        <taxon>Magnoliopsida</taxon>
        <taxon>eudicotyledons</taxon>
        <taxon>Gunneridae</taxon>
        <taxon>Pentapetalae</taxon>
        <taxon>rosids</taxon>
        <taxon>fabids</taxon>
        <taxon>Oxalidales</taxon>
        <taxon>Cephalotaceae</taxon>
        <taxon>Cephalotus</taxon>
    </lineage>
</organism>